<evidence type="ECO:0000313" key="2">
    <source>
        <dbReference type="EMBL" id="NMO20228.1"/>
    </source>
</evidence>
<feature type="signal peptide" evidence="1">
    <location>
        <begin position="1"/>
        <end position="33"/>
    </location>
</feature>
<dbReference type="EMBL" id="JABBJJ010000231">
    <property type="protein sequence ID" value="NMO20228.1"/>
    <property type="molecule type" value="Genomic_DNA"/>
</dbReference>
<sequence>MIARKNLRIAVVLTAAAAVFGMGVAMTPATASAEECQVYCYKHPITGELICTPPCP</sequence>
<accession>A0A848LQP6</accession>
<protein>
    <submittedName>
        <fullName evidence="2">Uncharacterized protein</fullName>
    </submittedName>
</protein>
<keyword evidence="1" id="KW-0732">Signal</keyword>
<dbReference type="RefSeq" id="WP_169349449.1">
    <property type="nucleotide sequence ID" value="NZ_JABBJJ010000231.1"/>
</dbReference>
<feature type="chain" id="PRO_5032711862" evidence="1">
    <location>
        <begin position="34"/>
        <end position="56"/>
    </location>
</feature>
<comment type="caution">
    <text evidence="2">The sequence shown here is derived from an EMBL/GenBank/DDBJ whole genome shotgun (WGS) entry which is preliminary data.</text>
</comment>
<gene>
    <name evidence="2" type="ORF">HG543_36015</name>
</gene>
<dbReference type="Proteomes" id="UP000518300">
    <property type="component" value="Unassembled WGS sequence"/>
</dbReference>
<reference evidence="2 3" key="1">
    <citation type="submission" date="2020-04" db="EMBL/GenBank/DDBJ databases">
        <title>Draft genome of Pyxidicoccus fallax type strain.</title>
        <authorList>
            <person name="Whitworth D.E."/>
        </authorList>
    </citation>
    <scope>NUCLEOTIDE SEQUENCE [LARGE SCALE GENOMIC DNA]</scope>
    <source>
        <strain evidence="2 3">DSM 14698</strain>
    </source>
</reference>
<evidence type="ECO:0000256" key="1">
    <source>
        <dbReference type="SAM" id="SignalP"/>
    </source>
</evidence>
<organism evidence="2 3">
    <name type="scientific">Pyxidicoccus fallax</name>
    <dbReference type="NCBI Taxonomy" id="394095"/>
    <lineage>
        <taxon>Bacteria</taxon>
        <taxon>Pseudomonadati</taxon>
        <taxon>Myxococcota</taxon>
        <taxon>Myxococcia</taxon>
        <taxon>Myxococcales</taxon>
        <taxon>Cystobacterineae</taxon>
        <taxon>Myxococcaceae</taxon>
        <taxon>Pyxidicoccus</taxon>
    </lineage>
</organism>
<keyword evidence="3" id="KW-1185">Reference proteome</keyword>
<proteinExistence type="predicted"/>
<name>A0A848LQP6_9BACT</name>
<dbReference type="AlphaFoldDB" id="A0A848LQP6"/>
<evidence type="ECO:0000313" key="3">
    <source>
        <dbReference type="Proteomes" id="UP000518300"/>
    </source>
</evidence>